<dbReference type="Proteomes" id="UP000182373">
    <property type="component" value="Chromosome"/>
</dbReference>
<evidence type="ECO:0000313" key="3">
    <source>
        <dbReference type="EMBL" id="APH55035.1"/>
    </source>
</evidence>
<feature type="compositionally biased region" description="Low complexity" evidence="1">
    <location>
        <begin position="126"/>
        <end position="142"/>
    </location>
</feature>
<dbReference type="Pfam" id="PF09923">
    <property type="entry name" value="DUF2155"/>
    <property type="match status" value="1"/>
</dbReference>
<dbReference type="RefSeq" id="WP_157692607.1">
    <property type="nucleotide sequence ID" value="NZ_CP018191.1"/>
</dbReference>
<feature type="compositionally biased region" description="Pro residues" evidence="1">
    <location>
        <begin position="74"/>
        <end position="88"/>
    </location>
</feature>
<evidence type="ECO:0000256" key="2">
    <source>
        <dbReference type="SAM" id="SignalP"/>
    </source>
</evidence>
<accession>A0AAC9KF42</accession>
<reference evidence="4" key="1">
    <citation type="submission" date="2016-11" db="EMBL/GenBank/DDBJ databases">
        <title>Comparative genomic and phenotypic analysis of Granulibacter bethesdensis clinical isolates from patients with chronic granulomatous disease.</title>
        <authorList>
            <person name="Zarember K.A."/>
            <person name="Porcella S.F."/>
            <person name="Chu J."/>
            <person name="Ding L."/>
            <person name="Dahlstrom E."/>
            <person name="Barbian K."/>
            <person name="Martens C."/>
            <person name="Sykora L."/>
            <person name="Kramer S."/>
            <person name="Pettinato A.M."/>
            <person name="Hong H."/>
            <person name="Wald G."/>
            <person name="Berg L.J."/>
            <person name="Rogge L.S."/>
            <person name="Greenberg D.E."/>
            <person name="Falcone E.L."/>
            <person name="Neves J.F."/>
            <person name="Simoes M.J."/>
            <person name="Casal M."/>
            <person name="Rodriguez-Lopez F.C."/>
            <person name="Zelazny A."/>
            <person name="Gallin J.I."/>
            <person name="Holland S.M."/>
        </authorList>
    </citation>
    <scope>NUCLEOTIDE SEQUENCE [LARGE SCALE GENOMIC DNA]</scope>
    <source>
        <strain evidence="4">NIH9.1</strain>
    </source>
</reference>
<dbReference type="EMBL" id="CP018191">
    <property type="protein sequence ID" value="APH55035.1"/>
    <property type="molecule type" value="Genomic_DNA"/>
</dbReference>
<feature type="signal peptide" evidence="2">
    <location>
        <begin position="1"/>
        <end position="30"/>
    </location>
</feature>
<organism evidence="3 4">
    <name type="scientific">Granulibacter bethesdensis</name>
    <dbReference type="NCBI Taxonomy" id="364410"/>
    <lineage>
        <taxon>Bacteria</taxon>
        <taxon>Pseudomonadati</taxon>
        <taxon>Pseudomonadota</taxon>
        <taxon>Alphaproteobacteria</taxon>
        <taxon>Acetobacterales</taxon>
        <taxon>Acetobacteraceae</taxon>
        <taxon>Granulibacter</taxon>
    </lineage>
</organism>
<proteinExistence type="predicted"/>
<dbReference type="InterPro" id="IPR019225">
    <property type="entry name" value="DUF2155"/>
</dbReference>
<evidence type="ECO:0000256" key="1">
    <source>
        <dbReference type="SAM" id="MobiDB-lite"/>
    </source>
</evidence>
<protein>
    <submittedName>
        <fullName evidence="3">Secreted protein</fullName>
    </submittedName>
</protein>
<keyword evidence="2" id="KW-0732">Signal</keyword>
<feature type="chain" id="PRO_5042193219" evidence="2">
    <location>
        <begin position="31"/>
        <end position="243"/>
    </location>
</feature>
<evidence type="ECO:0000313" key="4">
    <source>
        <dbReference type="Proteomes" id="UP000182373"/>
    </source>
</evidence>
<dbReference type="AlphaFoldDB" id="A0AAC9KF42"/>
<feature type="region of interest" description="Disordered" evidence="1">
    <location>
        <begin position="32"/>
        <end position="148"/>
    </location>
</feature>
<sequence length="243" mass="25846">MSREKRMSAGRIAGCMVLVFCMVAGAHAYAQPTSLQDSRPLPKSRSGSAPVDSMPRYDDPNDTGFNAGTTARPVSPPVTSPPIAPLPADPETRPDSPSSSGEGDLPDTPGSQPGTKPDNPTDKTPDGNAAGDAQPPAAAANPLSAYPWQPGHSAQLQILEKLSDRVSRVTLRDGDRHTIGHLTVVMRNCLKHAADAPQDFAAWLDITADTEGAPRFSGWMLAKEPWVAVYESPLYDVRVTHCD</sequence>
<gene>
    <name evidence="3" type="ORF">GbCGDNIH9_1733</name>
</gene>
<name>A0AAC9KF42_9PROT</name>